<dbReference type="PRINTS" id="PR00407">
    <property type="entry name" value="EUMOPTERIN"/>
</dbReference>
<evidence type="ECO:0000256" key="4">
    <source>
        <dbReference type="ARBA" id="ARBA00023002"/>
    </source>
</evidence>
<dbReference type="GO" id="GO:0030151">
    <property type="term" value="F:molybdenum ion binding"/>
    <property type="evidence" value="ECO:0007669"/>
    <property type="project" value="InterPro"/>
</dbReference>
<dbReference type="GO" id="GO:0020037">
    <property type="term" value="F:heme binding"/>
    <property type="evidence" value="ECO:0007669"/>
    <property type="project" value="TreeGrafter"/>
</dbReference>
<dbReference type="InterPro" id="IPR008335">
    <property type="entry name" value="Mopterin_OxRdtase_euk"/>
</dbReference>
<keyword evidence="2" id="KW-0500">Molybdenum</keyword>
<dbReference type="RefSeq" id="WP_054534195.1">
    <property type="nucleotide sequence ID" value="NZ_LGKP01000015.1"/>
</dbReference>
<dbReference type="Proteomes" id="UP000050277">
    <property type="component" value="Unassembled WGS sequence"/>
</dbReference>
<dbReference type="Gene3D" id="3.90.420.10">
    <property type="entry name" value="Oxidoreductase, molybdopterin-binding domain"/>
    <property type="match status" value="1"/>
</dbReference>
<dbReference type="InterPro" id="IPR005066">
    <property type="entry name" value="MoCF_OxRdtse_dimer"/>
</dbReference>
<dbReference type="PANTHER" id="PTHR19372">
    <property type="entry name" value="SULFITE REDUCTASE"/>
    <property type="match status" value="1"/>
</dbReference>
<accession>A0A0N8GSC1</accession>
<dbReference type="GO" id="GO:0043546">
    <property type="term" value="F:molybdopterin cofactor binding"/>
    <property type="evidence" value="ECO:0007669"/>
    <property type="project" value="TreeGrafter"/>
</dbReference>
<dbReference type="Gene3D" id="2.60.40.650">
    <property type="match status" value="1"/>
</dbReference>
<dbReference type="Pfam" id="PF00174">
    <property type="entry name" value="Oxidored_molyb"/>
    <property type="match status" value="1"/>
</dbReference>
<dbReference type="SUPFAM" id="SSF81296">
    <property type="entry name" value="E set domains"/>
    <property type="match status" value="1"/>
</dbReference>
<evidence type="ECO:0000259" key="5">
    <source>
        <dbReference type="Pfam" id="PF00174"/>
    </source>
</evidence>
<dbReference type="SUPFAM" id="SSF56524">
    <property type="entry name" value="Oxidoreductase molybdopterin-binding domain"/>
    <property type="match status" value="1"/>
</dbReference>
<dbReference type="InterPro" id="IPR014756">
    <property type="entry name" value="Ig_E-set"/>
</dbReference>
<evidence type="ECO:0000313" key="7">
    <source>
        <dbReference type="EMBL" id="KPL88882.1"/>
    </source>
</evidence>
<comment type="cofactor">
    <cofactor evidence="1">
        <name>Mo-molybdopterin</name>
        <dbReference type="ChEBI" id="CHEBI:71302"/>
    </cofactor>
</comment>
<dbReference type="Pfam" id="PF03404">
    <property type="entry name" value="Mo-co_dimer"/>
    <property type="match status" value="1"/>
</dbReference>
<reference evidence="7 8" key="1">
    <citation type="submission" date="2015-07" db="EMBL/GenBank/DDBJ databases">
        <title>Whole genome sequence of Herpetosiphon geysericola DSM 7119.</title>
        <authorList>
            <person name="Hemp J."/>
            <person name="Ward L.M."/>
            <person name="Pace L.A."/>
            <person name="Fischer W.W."/>
        </authorList>
    </citation>
    <scope>NUCLEOTIDE SEQUENCE [LARGE SCALE GENOMIC DNA]</scope>
    <source>
        <strain evidence="7 8">DSM 7119</strain>
    </source>
</reference>
<gene>
    <name evidence="7" type="ORF">SE18_09445</name>
</gene>
<evidence type="ECO:0000256" key="3">
    <source>
        <dbReference type="ARBA" id="ARBA00022723"/>
    </source>
</evidence>
<evidence type="ECO:0000313" key="8">
    <source>
        <dbReference type="Proteomes" id="UP000050277"/>
    </source>
</evidence>
<protein>
    <recommendedName>
        <fullName evidence="9">Sulfite oxidase</fullName>
    </recommendedName>
</protein>
<keyword evidence="8" id="KW-1185">Reference proteome</keyword>
<comment type="caution">
    <text evidence="7">The sequence shown here is derived from an EMBL/GenBank/DDBJ whole genome shotgun (WGS) entry which is preliminary data.</text>
</comment>
<dbReference type="InterPro" id="IPR036374">
    <property type="entry name" value="OxRdtase_Mopterin-bd_sf"/>
</dbReference>
<dbReference type="InterPro" id="IPR000572">
    <property type="entry name" value="OxRdtase_Mopterin-bd_dom"/>
</dbReference>
<sequence>MRDSQSVFAAAKSATMQVVQAEPLNAGAPLDELVNAYIQPNSQFFVRTHGTVPTLDPETTSITIHGLIAEPWSISVGEIKQQLPYVEQVATLQCAGNRRQEMHAYKAIYGELPWGANGLSTARWGGAPLRALLEHCAIQPAAKHLLGLSYDQVERHGQTFGYGGSIPLNEPMIEHALLAYTMNGEALPALHGGPLRLLIPGIVGARSIKWLRSLEFSAEPSHNYFQRRAYRLAQSSEPEAWHKAPMLHELPVNAVVCQPAPDQTLATGVITLAGYAITGGQALIERVEISLDQGQHWQTANLIDEPKLGCWSRWQADLELVAGEYECWVRATDTLGQQQPDQPAWNVKGYHHNAIQRLHLTVR</sequence>
<evidence type="ECO:0000256" key="1">
    <source>
        <dbReference type="ARBA" id="ARBA00001924"/>
    </source>
</evidence>
<keyword evidence="4" id="KW-0560">Oxidoreductase</keyword>
<keyword evidence="3" id="KW-0479">Metal-binding</keyword>
<dbReference type="GO" id="GO:0006790">
    <property type="term" value="P:sulfur compound metabolic process"/>
    <property type="evidence" value="ECO:0007669"/>
    <property type="project" value="TreeGrafter"/>
</dbReference>
<proteinExistence type="predicted"/>
<dbReference type="AlphaFoldDB" id="A0A0N8GSC1"/>
<name>A0A0N8GSC1_9CHLR</name>
<evidence type="ECO:0000256" key="2">
    <source>
        <dbReference type="ARBA" id="ARBA00022505"/>
    </source>
</evidence>
<dbReference type="EMBL" id="LGKP01000015">
    <property type="protein sequence ID" value="KPL88882.1"/>
    <property type="molecule type" value="Genomic_DNA"/>
</dbReference>
<evidence type="ECO:0008006" key="9">
    <source>
        <dbReference type="Google" id="ProtNLM"/>
    </source>
</evidence>
<dbReference type="STRING" id="70996.SE18_09445"/>
<evidence type="ECO:0000259" key="6">
    <source>
        <dbReference type="Pfam" id="PF03404"/>
    </source>
</evidence>
<dbReference type="GO" id="GO:0008482">
    <property type="term" value="F:sulfite oxidase activity"/>
    <property type="evidence" value="ECO:0007669"/>
    <property type="project" value="TreeGrafter"/>
</dbReference>
<dbReference type="PANTHER" id="PTHR19372:SF7">
    <property type="entry name" value="SULFITE OXIDASE, MITOCHONDRIAL"/>
    <property type="match status" value="1"/>
</dbReference>
<feature type="domain" description="Moybdenum cofactor oxidoreductase dimerisation" evidence="6">
    <location>
        <begin position="247"/>
        <end position="361"/>
    </location>
</feature>
<dbReference type="OrthoDB" id="9778777at2"/>
<feature type="domain" description="Oxidoreductase molybdopterin-binding" evidence="5">
    <location>
        <begin position="49"/>
        <end position="224"/>
    </location>
</feature>
<organism evidence="7 8">
    <name type="scientific">Herpetosiphon geysericola</name>
    <dbReference type="NCBI Taxonomy" id="70996"/>
    <lineage>
        <taxon>Bacteria</taxon>
        <taxon>Bacillati</taxon>
        <taxon>Chloroflexota</taxon>
        <taxon>Chloroflexia</taxon>
        <taxon>Herpetosiphonales</taxon>
        <taxon>Herpetosiphonaceae</taxon>
        <taxon>Herpetosiphon</taxon>
    </lineage>
</organism>